<name>A0A099D2Q5_9ACTN</name>
<dbReference type="Proteomes" id="UP000215043">
    <property type="component" value="Chromosome"/>
</dbReference>
<reference evidence="3 4" key="1">
    <citation type="journal article" date="2014" name="PLoS ONE">
        <title>Identification and Characterization of a New Erythromycin Biosynthetic Gene Cluster in Actinopolyspora erythraea YIM90600, a Novel Erythronolide-Producing Halophilic Actinomycete Isolated from Salt Field.</title>
        <authorList>
            <person name="Chen D."/>
            <person name="Feng J."/>
            <person name="Huang L."/>
            <person name="Zhang Q."/>
            <person name="Wu J."/>
            <person name="Zhu X."/>
            <person name="Duan Y."/>
            <person name="Xu Z."/>
        </authorList>
    </citation>
    <scope>NUCLEOTIDE SEQUENCE [LARGE SCALE GENOMIC DNA]</scope>
    <source>
        <strain evidence="3 4">YIM90600</strain>
    </source>
</reference>
<evidence type="ECO:0000256" key="1">
    <source>
        <dbReference type="SAM" id="Phobius"/>
    </source>
</evidence>
<dbReference type="Gene3D" id="2.160.20.80">
    <property type="entry name" value="E3 ubiquitin-protein ligase SopA"/>
    <property type="match status" value="1"/>
</dbReference>
<dbReference type="Pfam" id="PF13576">
    <property type="entry name" value="Pentapeptide_3"/>
    <property type="match status" value="1"/>
</dbReference>
<dbReference type="InterPro" id="IPR001646">
    <property type="entry name" value="5peptide_repeat"/>
</dbReference>
<dbReference type="eggNOG" id="COG1357">
    <property type="taxonomic scope" value="Bacteria"/>
</dbReference>
<keyword evidence="1" id="KW-0812">Transmembrane</keyword>
<keyword evidence="1" id="KW-1133">Transmembrane helix</keyword>
<feature type="transmembrane region" description="Helical" evidence="1">
    <location>
        <begin position="41"/>
        <end position="61"/>
    </location>
</feature>
<proteinExistence type="predicted"/>
<dbReference type="HOGENOM" id="CLU_029034_1_0_11"/>
<reference evidence="2 5" key="2">
    <citation type="submission" date="2017-08" db="EMBL/GenBank/DDBJ databases">
        <title>The complete genome sequence of moderately halophilic actinomycete Actinopolyspora erythraea YIM 90600, the producer of novel erythromycin, novel actinopolysporins A-C and tubercidin.</title>
        <authorList>
            <person name="Yin M."/>
            <person name="Tang S."/>
        </authorList>
    </citation>
    <scope>NUCLEOTIDE SEQUENCE [LARGE SCALE GENOMIC DNA]</scope>
    <source>
        <strain evidence="2 5">YIM 90600</strain>
    </source>
</reference>
<sequence length="308" mass="33896">MLSNRAITIGAIAVVGITLLSTAVLVVVLRDAPPKVVLEAVRTSASIGVGTGGAAALWLAARRQRSTEVSILRRDHDATETRVTELYGRAAEQLSADKAPVRLAGIFALERLGQTYPTHRQTIVDLICAYLRMPPEATEDRERSEHGGPQEFEVRQAAQQVLVTHLRLAEEPDDDSRFWPDIALNLSGAVLHTFTFSRCRVRSATFADASFHGPAVFRGTLFEQHADFRGVRFRGLGDFRRVGFEGEGVTFRGASFEGEVDFGTNTTAVLTGAMTRVDNDARRKWPEEWTERPSAEHAGWAELVARRG</sequence>
<evidence type="ECO:0000313" key="3">
    <source>
        <dbReference type="EMBL" id="KGI80458.1"/>
    </source>
</evidence>
<dbReference type="SUPFAM" id="SSF141571">
    <property type="entry name" value="Pentapeptide repeat-like"/>
    <property type="match status" value="1"/>
</dbReference>
<evidence type="ECO:0008006" key="6">
    <source>
        <dbReference type="Google" id="ProtNLM"/>
    </source>
</evidence>
<keyword evidence="4" id="KW-1185">Reference proteome</keyword>
<organism evidence="2 5">
    <name type="scientific">Actinopolyspora erythraea</name>
    <dbReference type="NCBI Taxonomy" id="414996"/>
    <lineage>
        <taxon>Bacteria</taxon>
        <taxon>Bacillati</taxon>
        <taxon>Actinomycetota</taxon>
        <taxon>Actinomycetes</taxon>
        <taxon>Actinopolysporales</taxon>
        <taxon>Actinopolysporaceae</taxon>
        <taxon>Actinopolyspora</taxon>
    </lineage>
</organism>
<feature type="transmembrane region" description="Helical" evidence="1">
    <location>
        <begin position="7"/>
        <end position="29"/>
    </location>
</feature>
<dbReference type="OrthoDB" id="8440251at2"/>
<dbReference type="Proteomes" id="UP000029737">
    <property type="component" value="Unassembled WGS sequence"/>
</dbReference>
<dbReference type="EMBL" id="JPMV01000032">
    <property type="protein sequence ID" value="KGI80458.1"/>
    <property type="molecule type" value="Genomic_DNA"/>
</dbReference>
<protein>
    <recommendedName>
        <fullName evidence="6">Pentapeptide repeat-containing protein</fullName>
    </recommendedName>
</protein>
<dbReference type="KEGG" id="aey:CDG81_03625"/>
<evidence type="ECO:0000313" key="5">
    <source>
        <dbReference type="Proteomes" id="UP000215043"/>
    </source>
</evidence>
<evidence type="ECO:0000313" key="4">
    <source>
        <dbReference type="Proteomes" id="UP000029737"/>
    </source>
</evidence>
<dbReference type="EMBL" id="CP022752">
    <property type="protein sequence ID" value="ASU77548.1"/>
    <property type="molecule type" value="Genomic_DNA"/>
</dbReference>
<keyword evidence="1" id="KW-0472">Membrane</keyword>
<evidence type="ECO:0000313" key="2">
    <source>
        <dbReference type="EMBL" id="ASU77548.1"/>
    </source>
</evidence>
<gene>
    <name evidence="2" type="ORF">CDG81_03625</name>
    <name evidence="3" type="ORF">IL38_17335</name>
</gene>
<dbReference type="AlphaFoldDB" id="A0A099D2Q5"/>
<accession>A0A099D2Q5</accession>